<accession>A0A420EU20</accession>
<sequence>MAIASGQRLSAALLRRLRPSYYVQSSTAELNGAVTQADVPGASVTFTTETAGARWICEAWFDADQGGTNTALMLGYCSVDGVIQEGQAINSDPAASDRHTISQVWDGTLSSPGTHTIKLVGTLAASQQFRVGNTRLKVTIQEAV</sequence>
<organism evidence="1 2">
    <name type="scientific">Micromonospora globbae</name>
    <dbReference type="NCBI Taxonomy" id="1894969"/>
    <lineage>
        <taxon>Bacteria</taxon>
        <taxon>Bacillati</taxon>
        <taxon>Actinomycetota</taxon>
        <taxon>Actinomycetes</taxon>
        <taxon>Micromonosporales</taxon>
        <taxon>Micromonosporaceae</taxon>
        <taxon>Micromonospora</taxon>
    </lineage>
</organism>
<protein>
    <submittedName>
        <fullName evidence="1">Uncharacterized protein</fullName>
    </submittedName>
</protein>
<name>A0A420EU20_9ACTN</name>
<dbReference type="EMBL" id="RAQQ01000027">
    <property type="protein sequence ID" value="RKF24143.1"/>
    <property type="molecule type" value="Genomic_DNA"/>
</dbReference>
<evidence type="ECO:0000313" key="1">
    <source>
        <dbReference type="EMBL" id="RKF24143.1"/>
    </source>
</evidence>
<dbReference type="AlphaFoldDB" id="A0A420EU20"/>
<dbReference type="Proteomes" id="UP000285744">
    <property type="component" value="Unassembled WGS sequence"/>
</dbReference>
<proteinExistence type="predicted"/>
<dbReference type="RefSeq" id="WP_120331593.1">
    <property type="nucleotide sequence ID" value="NZ_RAQQ01000027.1"/>
</dbReference>
<reference evidence="1 2" key="1">
    <citation type="journal article" date="2018" name="Int. J. Syst. Evol. Microbiol.">
        <title>Micromonospora globbae sp. nov., an endophytic actinomycete isolated from roots of Globba winitii C. H. Wright.</title>
        <authorList>
            <person name="Kuncharoen N."/>
            <person name="Pittayakhajonwut P."/>
            <person name="Tanasupawat S."/>
        </authorList>
    </citation>
    <scope>NUCLEOTIDE SEQUENCE [LARGE SCALE GENOMIC DNA]</scope>
    <source>
        <strain evidence="1 2">WPS1-2</strain>
    </source>
</reference>
<dbReference type="OrthoDB" id="3375150at2"/>
<evidence type="ECO:0000313" key="2">
    <source>
        <dbReference type="Proteomes" id="UP000285744"/>
    </source>
</evidence>
<gene>
    <name evidence="1" type="ORF">D7I43_28075</name>
</gene>
<comment type="caution">
    <text evidence="1">The sequence shown here is derived from an EMBL/GenBank/DDBJ whole genome shotgun (WGS) entry which is preliminary data.</text>
</comment>